<keyword evidence="1" id="KW-1133">Transmembrane helix</keyword>
<name>A0A7E4VFM5_PANRE</name>
<keyword evidence="1" id="KW-0812">Transmembrane</keyword>
<keyword evidence="2" id="KW-1185">Reference proteome</keyword>
<organism evidence="2 3">
    <name type="scientific">Panagrellus redivivus</name>
    <name type="common">Microworm</name>
    <dbReference type="NCBI Taxonomy" id="6233"/>
    <lineage>
        <taxon>Eukaryota</taxon>
        <taxon>Metazoa</taxon>
        <taxon>Ecdysozoa</taxon>
        <taxon>Nematoda</taxon>
        <taxon>Chromadorea</taxon>
        <taxon>Rhabditida</taxon>
        <taxon>Tylenchina</taxon>
        <taxon>Panagrolaimomorpha</taxon>
        <taxon>Panagrolaimoidea</taxon>
        <taxon>Panagrolaimidae</taxon>
        <taxon>Panagrellus</taxon>
    </lineage>
</organism>
<dbReference type="WBParaSite" id="Pan_g19629.t1">
    <property type="protein sequence ID" value="Pan_g19629.t1"/>
    <property type="gene ID" value="Pan_g19629"/>
</dbReference>
<accession>A0A7E4VFM5</accession>
<sequence length="439" mass="50312">MANDSTNILRLGFVRDSFPFIAGCSLRGQLLRPCQYPGIMSDCWLQFANYYGYKLELVHYNYYGSFNDTSQYYYGLIYGLVHSEIDATLSLITPSIERMQATTLGPIVTIYKTDFIYGVHNLDQMLDITVFDHWTIVAIVTTLLLIFTLFYFKYGSSVDNALTKTHLFLTLYSSPRNPILLLGYYQLYLLYIGAFRSQTISNPIATVPFKEIEELHSKIQDNEVKIVLDNLNMVSSVRRFYRDKEMYAAHPPVVYESYADIASVLCRDKKFVYYGNAAPLSGIWYVKPPCPLHTINFRHNETDPSTLSIAIRKTLPRKTKERILDYFETIFNVDAFEHHWAKMYRSYYNSDTQSLTFAPLSLSAMINMVKLYFVGTGVAIALFFLEAGFGESSSHGWVMDWGGCVGRKQKGLNGKLHIWMTFNVAMYEMVKVGACPQGK</sequence>
<feature type="transmembrane region" description="Helical" evidence="1">
    <location>
        <begin position="134"/>
        <end position="152"/>
    </location>
</feature>
<proteinExistence type="predicted"/>
<protein>
    <submittedName>
        <fullName evidence="3">PBPe domain-containing protein</fullName>
    </submittedName>
</protein>
<reference evidence="2" key="1">
    <citation type="journal article" date="2013" name="Genetics">
        <title>The draft genome and transcriptome of Panagrellus redivivus are shaped by the harsh demands of a free-living lifestyle.</title>
        <authorList>
            <person name="Srinivasan J."/>
            <person name="Dillman A.R."/>
            <person name="Macchietto M.G."/>
            <person name="Heikkinen L."/>
            <person name="Lakso M."/>
            <person name="Fracchia K.M."/>
            <person name="Antoshechkin I."/>
            <person name="Mortazavi A."/>
            <person name="Wong G."/>
            <person name="Sternberg P.W."/>
        </authorList>
    </citation>
    <scope>NUCLEOTIDE SEQUENCE [LARGE SCALE GENOMIC DNA]</scope>
    <source>
        <strain evidence="2">MT8872</strain>
    </source>
</reference>
<reference evidence="3" key="2">
    <citation type="submission" date="2020-10" db="UniProtKB">
        <authorList>
            <consortium name="WormBaseParasite"/>
        </authorList>
    </citation>
    <scope>IDENTIFICATION</scope>
</reference>
<evidence type="ECO:0000313" key="2">
    <source>
        <dbReference type="Proteomes" id="UP000492821"/>
    </source>
</evidence>
<feature type="transmembrane region" description="Helical" evidence="1">
    <location>
        <begin position="178"/>
        <end position="195"/>
    </location>
</feature>
<keyword evidence="1" id="KW-0472">Membrane</keyword>
<dbReference type="AlphaFoldDB" id="A0A7E4VFM5"/>
<dbReference type="SUPFAM" id="SSF53850">
    <property type="entry name" value="Periplasmic binding protein-like II"/>
    <property type="match status" value="1"/>
</dbReference>
<feature type="transmembrane region" description="Helical" evidence="1">
    <location>
        <begin position="371"/>
        <end position="389"/>
    </location>
</feature>
<evidence type="ECO:0000256" key="1">
    <source>
        <dbReference type="SAM" id="Phobius"/>
    </source>
</evidence>
<evidence type="ECO:0000313" key="3">
    <source>
        <dbReference type="WBParaSite" id="Pan_g19629.t1"/>
    </source>
</evidence>
<dbReference type="Proteomes" id="UP000492821">
    <property type="component" value="Unassembled WGS sequence"/>
</dbReference>